<proteinExistence type="inferred from homology"/>
<feature type="binding site" evidence="1">
    <location>
        <position position="165"/>
    </location>
    <ligand>
        <name>a divalent metal cation</name>
        <dbReference type="ChEBI" id="CHEBI:60240"/>
        <note>catalytic</note>
    </ligand>
</feature>
<dbReference type="InterPro" id="IPR004360">
    <property type="entry name" value="Glyas_Fos-R_dOase_dom"/>
</dbReference>
<feature type="domain" description="VOC" evidence="2">
    <location>
        <begin position="302"/>
        <end position="422"/>
    </location>
</feature>
<comment type="similarity">
    <text evidence="1">Belongs to the bacterial two-domain DSD family.</text>
</comment>
<dbReference type="UniPathway" id="UPA00088"/>
<dbReference type="Gene3D" id="3.20.20.150">
    <property type="entry name" value="Divalent-metal-dependent TIM barrel enzymes"/>
    <property type="match status" value="1"/>
</dbReference>
<dbReference type="Pfam" id="PF14696">
    <property type="entry name" value="Glyoxalase_5"/>
    <property type="match status" value="1"/>
</dbReference>
<feature type="binding site" evidence="1">
    <location>
        <position position="461"/>
    </location>
    <ligand>
        <name>Mg(2+)</name>
        <dbReference type="ChEBI" id="CHEBI:18420"/>
    </ligand>
</feature>
<comment type="function">
    <text evidence="1">Catalyzes the conversion of 3-dehydroshikimate to protocatechuate (3,4-dihydroxybenzoate), a common intermediate of quinate and shikimate degradation pathways.</text>
</comment>
<feature type="binding site" evidence="1">
    <location>
        <position position="191"/>
    </location>
    <ligand>
        <name>a divalent metal cation</name>
        <dbReference type="ChEBI" id="CHEBI:60240"/>
        <note>catalytic</note>
    </ligand>
</feature>
<reference evidence="3 4" key="1">
    <citation type="submission" date="2020-07" db="EMBL/GenBank/DDBJ databases">
        <title>Genomic Encyclopedia of Type Strains, Phase IV (KMG-V): Genome sequencing to study the core and pangenomes of soil and plant-associated prokaryotes.</title>
        <authorList>
            <person name="Whitman W."/>
        </authorList>
    </citation>
    <scope>NUCLEOTIDE SEQUENCE [LARGE SCALE GENOMIC DNA]</scope>
    <source>
        <strain evidence="3 4">SAS40</strain>
    </source>
</reference>
<dbReference type="SUPFAM" id="SSF51658">
    <property type="entry name" value="Xylose isomerase-like"/>
    <property type="match status" value="1"/>
</dbReference>
<dbReference type="PROSITE" id="PS51819">
    <property type="entry name" value="VOC"/>
    <property type="match status" value="2"/>
</dbReference>
<keyword evidence="1" id="KW-0456">Lyase</keyword>
<dbReference type="HAMAP" id="MF_02238">
    <property type="entry name" value="DSD"/>
    <property type="match status" value="1"/>
</dbReference>
<dbReference type="Gene3D" id="3.10.180.10">
    <property type="entry name" value="2,3-Dihydroxybiphenyl 1,2-Dioxygenase, domain 1"/>
    <property type="match status" value="2"/>
</dbReference>
<protein>
    <recommendedName>
        <fullName evidence="1">3-dehydroshikimate dehydratase</fullName>
        <shortName evidence="1">DSD</shortName>
        <ecNumber evidence="1">4.2.1.118</ecNumber>
    </recommendedName>
</protein>
<comment type="catalytic activity">
    <reaction evidence="1">
        <text>3-dehydroshikimate = 3,4-dihydroxybenzoate + H2O</text>
        <dbReference type="Rhea" id="RHEA:24848"/>
        <dbReference type="ChEBI" id="CHEBI:15377"/>
        <dbReference type="ChEBI" id="CHEBI:16630"/>
        <dbReference type="ChEBI" id="CHEBI:36241"/>
        <dbReference type="EC" id="4.2.1.118"/>
    </reaction>
</comment>
<keyword evidence="1" id="KW-0479">Metal-binding</keyword>
<dbReference type="EMBL" id="JACBYR010000001">
    <property type="protein sequence ID" value="NYE82866.1"/>
    <property type="molecule type" value="Genomic_DNA"/>
</dbReference>
<dbReference type="Pfam" id="PF01261">
    <property type="entry name" value="AP_endonuc_2"/>
    <property type="match status" value="1"/>
</dbReference>
<keyword evidence="3" id="KW-0560">Oxidoreductase</keyword>
<dbReference type="InterPro" id="IPR029068">
    <property type="entry name" value="Glyas_Bleomycin-R_OHBP_Dase"/>
</dbReference>
<feature type="binding site" evidence="1">
    <location>
        <position position="617"/>
    </location>
    <ligand>
        <name>Mg(2+)</name>
        <dbReference type="ChEBI" id="CHEBI:18420"/>
    </ligand>
</feature>
<dbReference type="PANTHER" id="PTHR12110:SF21">
    <property type="entry name" value="XYLOSE ISOMERASE-LIKE TIM BARREL DOMAIN-CONTAINING PROTEIN"/>
    <property type="match status" value="1"/>
</dbReference>
<name>A0A7Y9ITR6_9BURK</name>
<dbReference type="InterPro" id="IPR037523">
    <property type="entry name" value="VOC_core"/>
</dbReference>
<dbReference type="GO" id="GO:0051213">
    <property type="term" value="F:dioxygenase activity"/>
    <property type="evidence" value="ECO:0007669"/>
    <property type="project" value="UniProtKB-KW"/>
</dbReference>
<dbReference type="SUPFAM" id="SSF54593">
    <property type="entry name" value="Glyoxalase/Bleomycin resistance protein/Dihydroxybiphenyl dioxygenase"/>
    <property type="match status" value="1"/>
</dbReference>
<gene>
    <name evidence="3" type="ORF">FHW18_002137</name>
</gene>
<dbReference type="InterPro" id="IPR043700">
    <property type="entry name" value="DSD"/>
</dbReference>
<comment type="pathway">
    <text evidence="1">Aromatic compound metabolism; 3,4-dihydroxybenzoate biosynthesis.</text>
</comment>
<evidence type="ECO:0000259" key="2">
    <source>
        <dbReference type="PROSITE" id="PS51819"/>
    </source>
</evidence>
<dbReference type="GO" id="GO:0046279">
    <property type="term" value="P:3,4-dihydroxybenzoate biosynthetic process"/>
    <property type="evidence" value="ECO:0007669"/>
    <property type="project" value="UniProtKB-UniRule"/>
</dbReference>
<dbReference type="PANTHER" id="PTHR12110">
    <property type="entry name" value="HYDROXYPYRUVATE ISOMERASE"/>
    <property type="match status" value="1"/>
</dbReference>
<keyword evidence="3" id="KW-0670">Pyruvate</keyword>
<dbReference type="Pfam" id="PF00903">
    <property type="entry name" value="Glyoxalase"/>
    <property type="match status" value="1"/>
</dbReference>
<sequence>MHRSIATVSMSGTLRQKIEAIAAAGFDGIELFEPDFVHFSGSALALQRMASDHGLRIDLYQPFRDLEGMPTAHFRRSLARAEHKFALMKELGCPTLLVCSNTSPLSTGEPERAAAQLYEIAERAARYDIRIGYEALAWGRHVRRYRDAWKRVALANHSHLGLILDSFHTLSLQDDPTDIATLPGDKIFFLQMADAPQLQMDVLQWARHYRNFPGQGQLDCEYFFEQVLKSGYEGPLSLEIFNDQFRETPNRRTATDAMRSLLWLESRVRSRLETSGDHDRLWRQTATQAWLFKPPAVPVLNGVAFVEFAVDTAHAATLGTLLASLGFHLAGQHRSKDVQLYAQGDIRLVVNAEPDSFASQRFERQGGPGMCAIGLGTPLPDQAAARASALLSAAADTPRRPDELHIPAIVSPGGMRIHFVPTGAGTPGFEAADFDVATPSSGAATLSRSPRPGPLLKSLDHIALALPPDQLDSWVLFSRAVLGLEPGDSQELADPYGLVQSSSVCNDTRSVRMVMNVSSSRRTGVAHAVNASGGSGGLHHLAFACDDIFAAVAQLRASGTQFVPISPNYYEDLLARSDLDPALVGKMHSLGILFDQTPLGAFFHIYTPRFADRFFFEVVQRVGGYDGYGALNGAARLASEAQAADAASRDAVAR</sequence>
<dbReference type="InterPro" id="IPR050312">
    <property type="entry name" value="IolE/XylAMocC-like"/>
</dbReference>
<comment type="cofactor">
    <cofactor evidence="1">
        <name>a divalent metal cation</name>
        <dbReference type="ChEBI" id="CHEBI:60240"/>
    </cofactor>
</comment>
<dbReference type="Proteomes" id="UP000542125">
    <property type="component" value="Unassembled WGS sequence"/>
</dbReference>
<dbReference type="InterPro" id="IPR036237">
    <property type="entry name" value="Xyl_isomerase-like_sf"/>
</dbReference>
<feature type="domain" description="VOC" evidence="2">
    <location>
        <begin position="458"/>
        <end position="608"/>
    </location>
</feature>
<feature type="binding site" evidence="1">
    <location>
        <position position="540"/>
    </location>
    <ligand>
        <name>Mg(2+)</name>
        <dbReference type="ChEBI" id="CHEBI:18420"/>
    </ligand>
</feature>
<evidence type="ECO:0000256" key="1">
    <source>
        <dbReference type="HAMAP-Rule" id="MF_02238"/>
    </source>
</evidence>
<dbReference type="EC" id="4.2.1.118" evidence="1"/>
<evidence type="ECO:0000313" key="3">
    <source>
        <dbReference type="EMBL" id="NYE82866.1"/>
    </source>
</evidence>
<accession>A0A7Y9ITR6</accession>
<dbReference type="GO" id="GO:0046872">
    <property type="term" value="F:metal ion binding"/>
    <property type="evidence" value="ECO:0007669"/>
    <property type="project" value="UniProtKB-UniRule"/>
</dbReference>
<feature type="binding site" evidence="1">
    <location>
        <position position="239"/>
    </location>
    <ligand>
        <name>a divalent metal cation</name>
        <dbReference type="ChEBI" id="CHEBI:60240"/>
        <note>catalytic</note>
    </ligand>
</feature>
<dbReference type="RefSeq" id="WP_179586081.1">
    <property type="nucleotide sequence ID" value="NZ_JACBYR010000001.1"/>
</dbReference>
<organism evidence="3 4">
    <name type="scientific">Pigmentiphaga litoralis</name>
    <dbReference type="NCBI Taxonomy" id="516702"/>
    <lineage>
        <taxon>Bacteria</taxon>
        <taxon>Pseudomonadati</taxon>
        <taxon>Pseudomonadota</taxon>
        <taxon>Betaproteobacteria</taxon>
        <taxon>Burkholderiales</taxon>
        <taxon>Alcaligenaceae</taxon>
        <taxon>Pigmentiphaga</taxon>
    </lineage>
</organism>
<dbReference type="InterPro" id="IPR013022">
    <property type="entry name" value="Xyl_isomerase-like_TIM-brl"/>
</dbReference>
<keyword evidence="3" id="KW-0223">Dioxygenase</keyword>
<evidence type="ECO:0000313" key="4">
    <source>
        <dbReference type="Proteomes" id="UP000542125"/>
    </source>
</evidence>
<feature type="binding site" evidence="1">
    <location>
        <position position="134"/>
    </location>
    <ligand>
        <name>a divalent metal cation</name>
        <dbReference type="ChEBI" id="CHEBI:60240"/>
        <note>catalytic</note>
    </ligand>
</feature>
<dbReference type="GO" id="GO:0046565">
    <property type="term" value="F:3-dehydroshikimate dehydratase activity"/>
    <property type="evidence" value="ECO:0007669"/>
    <property type="project" value="UniProtKB-UniRule"/>
</dbReference>
<keyword evidence="4" id="KW-1185">Reference proteome</keyword>
<comment type="caution">
    <text evidence="3">The sequence shown here is derived from an EMBL/GenBank/DDBJ whole genome shotgun (WGS) entry which is preliminary data.</text>
</comment>
<dbReference type="AlphaFoldDB" id="A0A7Y9ITR6"/>